<evidence type="ECO:0000313" key="2">
    <source>
        <dbReference type="Proteomes" id="UP000325787"/>
    </source>
</evidence>
<sequence length="159" mass="15836">MSAGGLDPVTDVIGDDVFVHNGTGWLGAAPPSPAAVSGLLVWSLRHGAGPARWLIAIAADTFPPDANGAARFAQSLATGLAENGRDGFCPPWRVSREADELLGAYARADLFVMSGVAESQGPATMGAVAAGKPVIAANAVAPPPSCAPAGTAGCSSRET</sequence>
<dbReference type="Gene3D" id="3.40.50.2000">
    <property type="entry name" value="Glycogen Phosphorylase B"/>
    <property type="match status" value="1"/>
</dbReference>
<evidence type="ECO:0008006" key="3">
    <source>
        <dbReference type="Google" id="ProtNLM"/>
    </source>
</evidence>
<reference evidence="2" key="1">
    <citation type="journal article" date="2021" name="Curr. Microbiol.">
        <title>Complete genome of nocamycin-producing strain Saccharothrix syringae NRRL B-16468 reveals the biosynthetic potential for secondary metabolites.</title>
        <authorList>
            <person name="Mo X."/>
            <person name="Yang S."/>
        </authorList>
    </citation>
    <scope>NUCLEOTIDE SEQUENCE [LARGE SCALE GENOMIC DNA]</scope>
    <source>
        <strain evidence="2">ATCC 51364 / DSM 43886 / JCM 6844 / KCTC 9398 / NBRC 14523 / NRRL B-16468 / INA 2240</strain>
    </source>
</reference>
<protein>
    <recommendedName>
        <fullName evidence="3">Glycosyltransferase</fullName>
    </recommendedName>
</protein>
<dbReference type="OrthoDB" id="9802525at2"/>
<dbReference type="EMBL" id="CP034550">
    <property type="protein sequence ID" value="QFZ17752.1"/>
    <property type="molecule type" value="Genomic_DNA"/>
</dbReference>
<dbReference type="SUPFAM" id="SSF53756">
    <property type="entry name" value="UDP-Glycosyltransferase/glycogen phosphorylase"/>
    <property type="match status" value="1"/>
</dbReference>
<dbReference type="AlphaFoldDB" id="A0A5Q0GWM1"/>
<name>A0A5Q0GWM1_SACSY</name>
<accession>A0A5Q0GWM1</accession>
<keyword evidence="2" id="KW-1185">Reference proteome</keyword>
<dbReference type="RefSeq" id="WP_153277976.1">
    <property type="nucleotide sequence ID" value="NZ_CP034550.1"/>
</dbReference>
<dbReference type="KEGG" id="ssyi:EKG83_09900"/>
<organism evidence="1 2">
    <name type="scientific">Saccharothrix syringae</name>
    <name type="common">Nocardiopsis syringae</name>
    <dbReference type="NCBI Taxonomy" id="103733"/>
    <lineage>
        <taxon>Bacteria</taxon>
        <taxon>Bacillati</taxon>
        <taxon>Actinomycetota</taxon>
        <taxon>Actinomycetes</taxon>
        <taxon>Pseudonocardiales</taxon>
        <taxon>Pseudonocardiaceae</taxon>
        <taxon>Saccharothrix</taxon>
    </lineage>
</organism>
<dbReference type="Proteomes" id="UP000325787">
    <property type="component" value="Chromosome"/>
</dbReference>
<proteinExistence type="predicted"/>
<gene>
    <name evidence="1" type="ORF">EKG83_09900</name>
</gene>
<evidence type="ECO:0000313" key="1">
    <source>
        <dbReference type="EMBL" id="QFZ17752.1"/>
    </source>
</evidence>